<dbReference type="PANTHER" id="PTHR23235">
    <property type="entry name" value="KRUEPPEL-LIKE TRANSCRIPTION FACTOR"/>
    <property type="match status" value="1"/>
</dbReference>
<dbReference type="EMBL" id="JH687884">
    <property type="protein sequence ID" value="EJD35628.1"/>
    <property type="molecule type" value="Genomic_DNA"/>
</dbReference>
<dbReference type="Proteomes" id="UP000006514">
    <property type="component" value="Unassembled WGS sequence"/>
</dbReference>
<keyword evidence="3" id="KW-0862">Zinc</keyword>
<dbReference type="Pfam" id="PF00096">
    <property type="entry name" value="zf-C2H2"/>
    <property type="match status" value="1"/>
</dbReference>
<accession>J0WTH5</accession>
<dbReference type="SUPFAM" id="SSF57667">
    <property type="entry name" value="beta-beta-alpha zinc fingers"/>
    <property type="match status" value="1"/>
</dbReference>
<dbReference type="AlphaFoldDB" id="J0WTH5"/>
<proteinExistence type="predicted"/>
<feature type="region of interest" description="Disordered" evidence="5">
    <location>
        <begin position="20"/>
        <end position="68"/>
    </location>
</feature>
<evidence type="ECO:0000256" key="1">
    <source>
        <dbReference type="ARBA" id="ARBA00022723"/>
    </source>
</evidence>
<reference evidence="8" key="1">
    <citation type="journal article" date="2012" name="Science">
        <title>The Paleozoic origin of enzymatic lignin decomposition reconstructed from 31 fungal genomes.</title>
        <authorList>
            <person name="Floudas D."/>
            <person name="Binder M."/>
            <person name="Riley R."/>
            <person name="Barry K."/>
            <person name="Blanchette R.A."/>
            <person name="Henrissat B."/>
            <person name="Martinez A.T."/>
            <person name="Otillar R."/>
            <person name="Spatafora J.W."/>
            <person name="Yadav J.S."/>
            <person name="Aerts A."/>
            <person name="Benoit I."/>
            <person name="Boyd A."/>
            <person name="Carlson A."/>
            <person name="Copeland A."/>
            <person name="Coutinho P.M."/>
            <person name="de Vries R.P."/>
            <person name="Ferreira P."/>
            <person name="Findley K."/>
            <person name="Foster B."/>
            <person name="Gaskell J."/>
            <person name="Glotzer D."/>
            <person name="Gorecki P."/>
            <person name="Heitman J."/>
            <person name="Hesse C."/>
            <person name="Hori C."/>
            <person name="Igarashi K."/>
            <person name="Jurgens J.A."/>
            <person name="Kallen N."/>
            <person name="Kersten P."/>
            <person name="Kohler A."/>
            <person name="Kuees U."/>
            <person name="Kumar T.K.A."/>
            <person name="Kuo A."/>
            <person name="LaButti K."/>
            <person name="Larrondo L.F."/>
            <person name="Lindquist E."/>
            <person name="Ling A."/>
            <person name="Lombard V."/>
            <person name="Lucas S."/>
            <person name="Lundell T."/>
            <person name="Martin R."/>
            <person name="McLaughlin D.J."/>
            <person name="Morgenstern I."/>
            <person name="Morin E."/>
            <person name="Murat C."/>
            <person name="Nagy L.G."/>
            <person name="Nolan M."/>
            <person name="Ohm R.A."/>
            <person name="Patyshakuliyeva A."/>
            <person name="Rokas A."/>
            <person name="Ruiz-Duenas F.J."/>
            <person name="Sabat G."/>
            <person name="Salamov A."/>
            <person name="Samejima M."/>
            <person name="Schmutz J."/>
            <person name="Slot J.C."/>
            <person name="St John F."/>
            <person name="Stenlid J."/>
            <person name="Sun H."/>
            <person name="Sun S."/>
            <person name="Syed K."/>
            <person name="Tsang A."/>
            <person name="Wiebenga A."/>
            <person name="Young D."/>
            <person name="Pisabarro A."/>
            <person name="Eastwood D.C."/>
            <person name="Martin F."/>
            <person name="Cullen D."/>
            <person name="Grigoriev I.V."/>
            <person name="Hibbett D.S."/>
        </authorList>
    </citation>
    <scope>NUCLEOTIDE SEQUENCE [LARGE SCALE GENOMIC DNA]</scope>
    <source>
        <strain evidence="8">TFB10046</strain>
    </source>
</reference>
<dbReference type="SMART" id="SM00355">
    <property type="entry name" value="ZnF_C2H2"/>
    <property type="match status" value="2"/>
</dbReference>
<organism evidence="7 8">
    <name type="scientific">Auricularia subglabra (strain TFB-10046 / SS5)</name>
    <name type="common">White-rot fungus</name>
    <name type="synonym">Auricularia delicata (strain TFB10046)</name>
    <dbReference type="NCBI Taxonomy" id="717982"/>
    <lineage>
        <taxon>Eukaryota</taxon>
        <taxon>Fungi</taxon>
        <taxon>Dikarya</taxon>
        <taxon>Basidiomycota</taxon>
        <taxon>Agaricomycotina</taxon>
        <taxon>Agaricomycetes</taxon>
        <taxon>Auriculariales</taxon>
        <taxon>Auriculariaceae</taxon>
        <taxon>Auricularia</taxon>
    </lineage>
</organism>
<sequence length="188" mass="20791">MPASDRPTVTLPPIRELLKGIHYHAGNVQRRGSPPPVPPPTAAPSPPWQRTTSLPAPPPAPVGGATPAATLSLQTSSREDWRGMTQLTVSKGPDGRWHCPTPECIHSYTIYANLQTHYKKNHTAGKPYNCKFGCDARFANEDELAEHIKIHPVTSDWPFVCGCGRRYKKRGTFYTHRKTSTRAECKAV</sequence>
<dbReference type="PANTHER" id="PTHR23235:SF120">
    <property type="entry name" value="KRUPPEL-LIKE FACTOR 15"/>
    <property type="match status" value="1"/>
</dbReference>
<evidence type="ECO:0000313" key="7">
    <source>
        <dbReference type="EMBL" id="EJD35628.1"/>
    </source>
</evidence>
<dbReference type="InParanoid" id="J0WTH5"/>
<keyword evidence="2 4" id="KW-0863">Zinc-finger</keyword>
<name>J0WTH5_AURST</name>
<dbReference type="KEGG" id="adl:AURDEDRAFT_140279"/>
<feature type="domain" description="C2H2-type" evidence="6">
    <location>
        <begin position="97"/>
        <end position="127"/>
    </location>
</feature>
<dbReference type="GO" id="GO:0000981">
    <property type="term" value="F:DNA-binding transcription factor activity, RNA polymerase II-specific"/>
    <property type="evidence" value="ECO:0007669"/>
    <property type="project" value="TreeGrafter"/>
</dbReference>
<dbReference type="OrthoDB" id="8922241at2759"/>
<keyword evidence="8" id="KW-1185">Reference proteome</keyword>
<keyword evidence="1" id="KW-0479">Metal-binding</keyword>
<feature type="domain" description="C2H2-type" evidence="6">
    <location>
        <begin position="128"/>
        <end position="151"/>
    </location>
</feature>
<protein>
    <recommendedName>
        <fullName evidence="6">C2H2-type domain-containing protein</fullName>
    </recommendedName>
</protein>
<evidence type="ECO:0000256" key="4">
    <source>
        <dbReference type="PROSITE-ProRule" id="PRU00042"/>
    </source>
</evidence>
<feature type="compositionally biased region" description="Pro residues" evidence="5">
    <location>
        <begin position="33"/>
        <end position="47"/>
    </location>
</feature>
<dbReference type="PROSITE" id="PS00028">
    <property type="entry name" value="ZINC_FINGER_C2H2_1"/>
    <property type="match status" value="2"/>
</dbReference>
<evidence type="ECO:0000313" key="8">
    <source>
        <dbReference type="Proteomes" id="UP000006514"/>
    </source>
</evidence>
<dbReference type="InterPro" id="IPR013087">
    <property type="entry name" value="Znf_C2H2_type"/>
</dbReference>
<evidence type="ECO:0000256" key="2">
    <source>
        <dbReference type="ARBA" id="ARBA00022771"/>
    </source>
</evidence>
<gene>
    <name evidence="7" type="ORF">AURDEDRAFT_140279</name>
</gene>
<dbReference type="GO" id="GO:0000978">
    <property type="term" value="F:RNA polymerase II cis-regulatory region sequence-specific DNA binding"/>
    <property type="evidence" value="ECO:0007669"/>
    <property type="project" value="TreeGrafter"/>
</dbReference>
<dbReference type="OMA" id="TSSREDW"/>
<dbReference type="GO" id="GO:0008270">
    <property type="term" value="F:zinc ion binding"/>
    <property type="evidence" value="ECO:0007669"/>
    <property type="project" value="UniProtKB-KW"/>
</dbReference>
<evidence type="ECO:0000259" key="6">
    <source>
        <dbReference type="PROSITE" id="PS50157"/>
    </source>
</evidence>
<dbReference type="InterPro" id="IPR036236">
    <property type="entry name" value="Znf_C2H2_sf"/>
</dbReference>
<evidence type="ECO:0000256" key="3">
    <source>
        <dbReference type="ARBA" id="ARBA00022833"/>
    </source>
</evidence>
<evidence type="ECO:0000256" key="5">
    <source>
        <dbReference type="SAM" id="MobiDB-lite"/>
    </source>
</evidence>
<dbReference type="Gene3D" id="3.30.160.60">
    <property type="entry name" value="Classic Zinc Finger"/>
    <property type="match status" value="1"/>
</dbReference>
<dbReference type="PROSITE" id="PS50157">
    <property type="entry name" value="ZINC_FINGER_C2H2_2"/>
    <property type="match status" value="2"/>
</dbReference>